<dbReference type="Pfam" id="PF00890">
    <property type="entry name" value="FAD_binding_2"/>
    <property type="match status" value="1"/>
</dbReference>
<dbReference type="PRINTS" id="PR00411">
    <property type="entry name" value="PNDRDTASEI"/>
</dbReference>
<dbReference type="SUPFAM" id="SSF46977">
    <property type="entry name" value="Succinate dehydrogenase/fumarate reductase flavoprotein C-terminal domain"/>
    <property type="match status" value="1"/>
</dbReference>
<keyword evidence="6" id="KW-1185">Reference proteome</keyword>
<dbReference type="STRING" id="1732.SAMN02910417_01913"/>
<dbReference type="InterPro" id="IPR036188">
    <property type="entry name" value="FAD/NAD-bd_sf"/>
</dbReference>
<evidence type="ECO:0000256" key="2">
    <source>
        <dbReference type="ARBA" id="ARBA00023002"/>
    </source>
</evidence>
<dbReference type="GO" id="GO:0000104">
    <property type="term" value="F:succinate dehydrogenase activity"/>
    <property type="evidence" value="ECO:0007669"/>
    <property type="project" value="TreeGrafter"/>
</dbReference>
<dbReference type="OrthoDB" id="9806724at2"/>
<feature type="domain" description="FAD-dependent oxidoreductase 2 FAD-binding" evidence="3">
    <location>
        <begin position="14"/>
        <end position="226"/>
    </location>
</feature>
<dbReference type="GO" id="GO:0050660">
    <property type="term" value="F:flavin adenine dinucleotide binding"/>
    <property type="evidence" value="ECO:0007669"/>
    <property type="project" value="TreeGrafter"/>
</dbReference>
<evidence type="ECO:0000313" key="6">
    <source>
        <dbReference type="Proteomes" id="UP000199228"/>
    </source>
</evidence>
<dbReference type="InterPro" id="IPR003953">
    <property type="entry name" value="FAD-dep_OxRdtase_2_FAD-bd"/>
</dbReference>
<evidence type="ECO:0000259" key="3">
    <source>
        <dbReference type="Pfam" id="PF00890"/>
    </source>
</evidence>
<dbReference type="PANTHER" id="PTHR11632">
    <property type="entry name" value="SUCCINATE DEHYDROGENASE 2 FLAVOPROTEIN SUBUNIT"/>
    <property type="match status" value="1"/>
</dbReference>
<evidence type="ECO:0000256" key="1">
    <source>
        <dbReference type="ARBA" id="ARBA00022630"/>
    </source>
</evidence>
<name>A0A1G6BYC1_EUBOX</name>
<dbReference type="RefSeq" id="WP_090174131.1">
    <property type="nucleotide sequence ID" value="NZ_FMXR01000013.1"/>
</dbReference>
<dbReference type="GO" id="GO:0009061">
    <property type="term" value="P:anaerobic respiration"/>
    <property type="evidence" value="ECO:0007669"/>
    <property type="project" value="TreeGrafter"/>
</dbReference>
<dbReference type="PANTHER" id="PTHR11632:SF73">
    <property type="entry name" value="BLR3196 PROTEIN"/>
    <property type="match status" value="1"/>
</dbReference>
<dbReference type="PRINTS" id="PR00368">
    <property type="entry name" value="FADPNR"/>
</dbReference>
<reference evidence="5 6" key="1">
    <citation type="submission" date="2016-10" db="EMBL/GenBank/DDBJ databases">
        <authorList>
            <person name="de Groot N.N."/>
        </authorList>
    </citation>
    <scope>NUCLEOTIDE SEQUENCE [LARGE SCALE GENOMIC DNA]</scope>
    <source>
        <strain evidence="5 6">DSM 3217</strain>
    </source>
</reference>
<gene>
    <name evidence="5" type="ORF">SAMN02910417_01913</name>
</gene>
<dbReference type="Gene3D" id="3.50.50.60">
    <property type="entry name" value="FAD/NAD(P)-binding domain"/>
    <property type="match status" value="2"/>
</dbReference>
<dbReference type="PIRSF" id="PIRSF000171">
    <property type="entry name" value="SDHA_APRA_LASPO"/>
    <property type="match status" value="1"/>
</dbReference>
<dbReference type="GO" id="GO:0009055">
    <property type="term" value="F:electron transfer activity"/>
    <property type="evidence" value="ECO:0007669"/>
    <property type="project" value="TreeGrafter"/>
</dbReference>
<dbReference type="GO" id="GO:0005886">
    <property type="term" value="C:plasma membrane"/>
    <property type="evidence" value="ECO:0007669"/>
    <property type="project" value="TreeGrafter"/>
</dbReference>
<dbReference type="InterPro" id="IPR037099">
    <property type="entry name" value="Fum_R/Succ_DH_flav-like_C_sf"/>
</dbReference>
<sequence length="563" mass="63347">MQKQEFETKRMSADILIIGGGIAGLTAAIRAKEVNPDADVLIVEKQTSGYSGKANKGGGVLQYFDLEKVTPEMFNEYHANAVGGYLANQNLLMKYVRMNNEMLDKLEEWGVNVPKKRIPTGPMTYMIGLDLDITLKMRQKATKLGVRFIDKTTISDLLTNDGKIAGAVGYSIIDGTFYVFEGKKVILCTGSQNYRVASMWSNGRGDGYHAAFRAGAKMRNPEFGNFMQLFRVNSNRECVFCENVMYDNYGQNITKNFRRFLEADISSSAIAEWYNQMAAGKGPIFIHPHESPMTDNETMMFHAWERPYGLRFWEVDFEKDQLVDKEYNGALEVVPGLVGEQSPVRVDEDMQTTIEGMYAAGDVCYDGSCAAGAVPAPPGRNRGSGILNAVFAGIVSGQEAAKTAADVLQQPIDEAKVAELKEAVYAPLFREEGIHPKEVIDKVQDIMCPVENSVYMSQHRIDVCLRKLEKVKAMVDQMKADDFHYLLTCHEAEAMVFSAEMHFRAASMRKESRGWFLREDFPRMDNENWLKWIVVENDNGEMKFSTEDVPIDDYPVKPPPMFF</sequence>
<dbReference type="EMBL" id="FMXR01000013">
    <property type="protein sequence ID" value="SDB25623.1"/>
    <property type="molecule type" value="Genomic_DNA"/>
</dbReference>
<dbReference type="SUPFAM" id="SSF51905">
    <property type="entry name" value="FAD/NAD(P)-binding domain"/>
    <property type="match status" value="1"/>
</dbReference>
<accession>A0A1G6BYC1</accession>
<dbReference type="InterPro" id="IPR015939">
    <property type="entry name" value="Fum_Rdtase/Succ_DH_flav-like_C"/>
</dbReference>
<proteinExistence type="predicted"/>
<organism evidence="5 6">
    <name type="scientific">Eubacterium oxidoreducens</name>
    <dbReference type="NCBI Taxonomy" id="1732"/>
    <lineage>
        <taxon>Bacteria</taxon>
        <taxon>Bacillati</taxon>
        <taxon>Bacillota</taxon>
        <taxon>Clostridia</taxon>
        <taxon>Eubacteriales</taxon>
        <taxon>Eubacteriaceae</taxon>
        <taxon>Eubacterium</taxon>
    </lineage>
</organism>
<dbReference type="Proteomes" id="UP000199228">
    <property type="component" value="Unassembled WGS sequence"/>
</dbReference>
<dbReference type="InterPro" id="IPR030664">
    <property type="entry name" value="SdhA/FrdA/AprA"/>
</dbReference>
<protein>
    <submittedName>
        <fullName evidence="5">Succinate dehydrogenase/fumarate reductase, flavoprotein subunit</fullName>
    </submittedName>
</protein>
<feature type="domain" description="Fumarate reductase/succinate dehydrogenase flavoprotein-like C-terminal" evidence="4">
    <location>
        <begin position="453"/>
        <end position="557"/>
    </location>
</feature>
<keyword evidence="1" id="KW-0285">Flavoprotein</keyword>
<dbReference type="AlphaFoldDB" id="A0A1G6BYC1"/>
<evidence type="ECO:0000259" key="4">
    <source>
        <dbReference type="Pfam" id="PF02910"/>
    </source>
</evidence>
<dbReference type="Pfam" id="PF02910">
    <property type="entry name" value="Succ_DH_flav_C"/>
    <property type="match status" value="1"/>
</dbReference>
<evidence type="ECO:0000313" key="5">
    <source>
        <dbReference type="EMBL" id="SDB25623.1"/>
    </source>
</evidence>
<keyword evidence="2" id="KW-0560">Oxidoreductase</keyword>